<organism evidence="2 3">
    <name type="scientific">Paractinoplanes durhamensis</name>
    <dbReference type="NCBI Taxonomy" id="113563"/>
    <lineage>
        <taxon>Bacteria</taxon>
        <taxon>Bacillati</taxon>
        <taxon>Actinomycetota</taxon>
        <taxon>Actinomycetes</taxon>
        <taxon>Micromonosporales</taxon>
        <taxon>Micromonosporaceae</taxon>
        <taxon>Paractinoplanes</taxon>
    </lineage>
</organism>
<gene>
    <name evidence="2" type="ORF">Adu01nite_86560</name>
</gene>
<sequence length="90" mass="9772">MGLSSYVLIPLISLSVTLGITLRRVVPDLLWYAFITLMALKFGPDILEKMPRLRARPARAALGETDGSALANEAPLTPDRDDPAVLAEEP</sequence>
<accession>A0ABQ3ZBW1</accession>
<name>A0ABQ3ZBW1_9ACTN</name>
<reference evidence="2 3" key="1">
    <citation type="submission" date="2021-01" db="EMBL/GenBank/DDBJ databases">
        <title>Whole genome shotgun sequence of Actinoplanes durhamensis NBRC 14914.</title>
        <authorList>
            <person name="Komaki H."/>
            <person name="Tamura T."/>
        </authorList>
    </citation>
    <scope>NUCLEOTIDE SEQUENCE [LARGE SCALE GENOMIC DNA]</scope>
    <source>
        <strain evidence="2 3">NBRC 14914</strain>
    </source>
</reference>
<keyword evidence="3" id="KW-1185">Reference proteome</keyword>
<protein>
    <submittedName>
        <fullName evidence="2">Uncharacterized protein</fullName>
    </submittedName>
</protein>
<proteinExistence type="predicted"/>
<dbReference type="Proteomes" id="UP000637628">
    <property type="component" value="Unassembled WGS sequence"/>
</dbReference>
<feature type="region of interest" description="Disordered" evidence="1">
    <location>
        <begin position="64"/>
        <end position="90"/>
    </location>
</feature>
<evidence type="ECO:0000313" key="3">
    <source>
        <dbReference type="Proteomes" id="UP000637628"/>
    </source>
</evidence>
<comment type="caution">
    <text evidence="2">The sequence shown here is derived from an EMBL/GenBank/DDBJ whole genome shotgun (WGS) entry which is preliminary data.</text>
</comment>
<dbReference type="EMBL" id="BOML01000075">
    <property type="protein sequence ID" value="GIE07306.1"/>
    <property type="molecule type" value="Genomic_DNA"/>
</dbReference>
<evidence type="ECO:0000256" key="1">
    <source>
        <dbReference type="SAM" id="MobiDB-lite"/>
    </source>
</evidence>
<evidence type="ECO:0000313" key="2">
    <source>
        <dbReference type="EMBL" id="GIE07306.1"/>
    </source>
</evidence>